<name>A0AAW1Q0A6_9CHLO</name>
<dbReference type="PANTHER" id="PTHR47090:SF2">
    <property type="entry name" value="PROTEIN EDS1-RELATED"/>
    <property type="match status" value="1"/>
</dbReference>
<dbReference type="Proteomes" id="UP001489004">
    <property type="component" value="Unassembled WGS sequence"/>
</dbReference>
<feature type="domain" description="EDS1 EP" evidence="3">
    <location>
        <begin position="95"/>
        <end position="237"/>
    </location>
</feature>
<protein>
    <recommendedName>
        <fullName evidence="3">EDS1 EP domain-containing protein</fullName>
    </recommendedName>
</protein>
<evidence type="ECO:0000313" key="5">
    <source>
        <dbReference type="Proteomes" id="UP001489004"/>
    </source>
</evidence>
<dbReference type="EMBL" id="JALJOR010000007">
    <property type="protein sequence ID" value="KAK9814363.1"/>
    <property type="molecule type" value="Genomic_DNA"/>
</dbReference>
<feature type="compositionally biased region" description="Basic and acidic residues" evidence="1">
    <location>
        <begin position="295"/>
        <end position="329"/>
    </location>
</feature>
<dbReference type="PANTHER" id="PTHR47090">
    <property type="entry name" value="PROTEIN EDS1-RELATED"/>
    <property type="match status" value="1"/>
</dbReference>
<sequence length="390" mass="44842">MAIPDGVNLALGLIGTTLSLLGFILAYIWKMADTRTKLSLKAADCFTQYVSVQQSMVKLEGYKLDCAAKKTHYYDAFKAHAHDADRQANMDRIVLLVEPLDIANYYRLGLHKDDLPGSKHYYSSGAKCGRASYYMEQERLYKELAEKNAVKASLDEEQPFLRLEAPTLSRQPLLWARMEELHYKLRCASQARHGLGGPTTALLERVRKLWSDVEELYLKLELSDDFCYSTSWQRFWAESLRHVPALNGRTKVIETSDKRLAHRRPWNALTSRQTEHHSSLHMDQLRSLVASRSQPKPEPHKDKLAETKRAEREAKEAHKAQLHAEKHKKEEERLAAAATLRLERGYIGESKQAAKDAREASKREEHRNSGQQCEHGVWRCKICFPHKTHK</sequence>
<dbReference type="AlphaFoldDB" id="A0AAW1Q0A6"/>
<dbReference type="GO" id="GO:0006952">
    <property type="term" value="P:defense response"/>
    <property type="evidence" value="ECO:0007669"/>
    <property type="project" value="InterPro"/>
</dbReference>
<keyword evidence="2" id="KW-0812">Transmembrane</keyword>
<dbReference type="InterPro" id="IPR044214">
    <property type="entry name" value="EDS1-like"/>
</dbReference>
<gene>
    <name evidence="4" type="ORF">WJX72_004574</name>
</gene>
<keyword evidence="2" id="KW-0472">Membrane</keyword>
<keyword evidence="2" id="KW-1133">Transmembrane helix</keyword>
<dbReference type="InterPro" id="IPR041266">
    <property type="entry name" value="EDS1_EP"/>
</dbReference>
<evidence type="ECO:0000259" key="3">
    <source>
        <dbReference type="Pfam" id="PF18117"/>
    </source>
</evidence>
<keyword evidence="5" id="KW-1185">Reference proteome</keyword>
<proteinExistence type="predicted"/>
<feature type="region of interest" description="Disordered" evidence="1">
    <location>
        <begin position="290"/>
        <end position="329"/>
    </location>
</feature>
<feature type="transmembrane region" description="Helical" evidence="2">
    <location>
        <begin position="6"/>
        <end position="29"/>
    </location>
</feature>
<accession>A0AAW1Q0A6</accession>
<evidence type="ECO:0000313" key="4">
    <source>
        <dbReference type="EMBL" id="KAK9814363.1"/>
    </source>
</evidence>
<reference evidence="4 5" key="1">
    <citation type="journal article" date="2024" name="Nat. Commun.">
        <title>Phylogenomics reveals the evolutionary origins of lichenization in chlorophyte algae.</title>
        <authorList>
            <person name="Puginier C."/>
            <person name="Libourel C."/>
            <person name="Otte J."/>
            <person name="Skaloud P."/>
            <person name="Haon M."/>
            <person name="Grisel S."/>
            <person name="Petersen M."/>
            <person name="Berrin J.G."/>
            <person name="Delaux P.M."/>
            <person name="Dal Grande F."/>
            <person name="Keller J."/>
        </authorList>
    </citation>
    <scope>NUCLEOTIDE SEQUENCE [LARGE SCALE GENOMIC DNA]</scope>
    <source>
        <strain evidence="4 5">SAG 2043</strain>
    </source>
</reference>
<feature type="compositionally biased region" description="Basic and acidic residues" evidence="1">
    <location>
        <begin position="348"/>
        <end position="368"/>
    </location>
</feature>
<feature type="region of interest" description="Disordered" evidence="1">
    <location>
        <begin position="348"/>
        <end position="370"/>
    </location>
</feature>
<comment type="caution">
    <text evidence="4">The sequence shown here is derived from an EMBL/GenBank/DDBJ whole genome shotgun (WGS) entry which is preliminary data.</text>
</comment>
<evidence type="ECO:0000256" key="1">
    <source>
        <dbReference type="SAM" id="MobiDB-lite"/>
    </source>
</evidence>
<evidence type="ECO:0000256" key="2">
    <source>
        <dbReference type="SAM" id="Phobius"/>
    </source>
</evidence>
<dbReference type="Pfam" id="PF18117">
    <property type="entry name" value="EDS1_EP"/>
    <property type="match status" value="1"/>
</dbReference>
<organism evidence="4 5">
    <name type="scientific">[Myrmecia] bisecta</name>
    <dbReference type="NCBI Taxonomy" id="41462"/>
    <lineage>
        <taxon>Eukaryota</taxon>
        <taxon>Viridiplantae</taxon>
        <taxon>Chlorophyta</taxon>
        <taxon>core chlorophytes</taxon>
        <taxon>Trebouxiophyceae</taxon>
        <taxon>Trebouxiales</taxon>
        <taxon>Trebouxiaceae</taxon>
        <taxon>Myrmecia</taxon>
    </lineage>
</organism>